<evidence type="ECO:0000256" key="2">
    <source>
        <dbReference type="ARBA" id="ARBA00004123"/>
    </source>
</evidence>
<protein>
    <recommendedName>
        <fullName evidence="9">U4/U6.U5 small nuclear ribonucleoprotein 27kDa protein domain-containing protein</fullName>
    </recommendedName>
</protein>
<gene>
    <name evidence="10" type="ORF">BgAZ_108660</name>
</gene>
<dbReference type="AlphaFoldDB" id="A0AAD8PGA8"/>
<keyword evidence="11" id="KW-1185">Reference proteome</keyword>
<sequence length="236" mass="28619">MTGERRYRSRSIERREGYRRDSSSSYRHSDHNGERTYERDDRDRGNSNYRRDENRRGDSDRLYSRDGRYSKLDKRARDDRRGYYRDDDYRRGDREWSGDRYDSRRDDYRGRNDDRNDRHTSIERSRRNDRDTYRDGKGNGYKHRNDRNRSPSQDSACSFGSRVSFGEDMKEKEEEAEELDEEALLMKSMGFGEFATTKNKEHLDSDVYAVAKRSKRQYRQYMNRRGGFNRPLSPTY</sequence>
<evidence type="ECO:0000256" key="5">
    <source>
        <dbReference type="ARBA" id="ARBA00022664"/>
    </source>
</evidence>
<dbReference type="EMBL" id="JAVEPI010000001">
    <property type="protein sequence ID" value="KAK1444960.1"/>
    <property type="molecule type" value="Genomic_DNA"/>
</dbReference>
<keyword evidence="5" id="KW-0507">mRNA processing</keyword>
<dbReference type="GO" id="GO:0071011">
    <property type="term" value="C:precatalytic spliceosome"/>
    <property type="evidence" value="ECO:0007669"/>
    <property type="project" value="TreeGrafter"/>
</dbReference>
<dbReference type="Proteomes" id="UP001230268">
    <property type="component" value="Unassembled WGS sequence"/>
</dbReference>
<evidence type="ECO:0000256" key="6">
    <source>
        <dbReference type="ARBA" id="ARBA00023187"/>
    </source>
</evidence>
<evidence type="ECO:0000256" key="8">
    <source>
        <dbReference type="SAM" id="MobiDB-lite"/>
    </source>
</evidence>
<organism evidence="10 11">
    <name type="scientific">Babesia gibsoni</name>
    <dbReference type="NCBI Taxonomy" id="33632"/>
    <lineage>
        <taxon>Eukaryota</taxon>
        <taxon>Sar</taxon>
        <taxon>Alveolata</taxon>
        <taxon>Apicomplexa</taxon>
        <taxon>Aconoidasida</taxon>
        <taxon>Piroplasmida</taxon>
        <taxon>Babesiidae</taxon>
        <taxon>Babesia</taxon>
    </lineage>
</organism>
<keyword evidence="6" id="KW-0508">mRNA splicing</keyword>
<comment type="subcellular location">
    <subcellularLocation>
        <location evidence="2">Nucleus</location>
    </subcellularLocation>
</comment>
<dbReference type="GO" id="GO:0008380">
    <property type="term" value="P:RNA splicing"/>
    <property type="evidence" value="ECO:0007669"/>
    <property type="project" value="UniProtKB-KW"/>
</dbReference>
<dbReference type="PANTHER" id="PTHR31077">
    <property type="entry name" value="U4/U6.U5 SMALL NUCLEAR RIBONUCLEOPROTEIN 27 KDA PROTEIN"/>
    <property type="match status" value="1"/>
</dbReference>
<evidence type="ECO:0000256" key="1">
    <source>
        <dbReference type="ARBA" id="ARBA00003632"/>
    </source>
</evidence>
<evidence type="ECO:0000313" key="11">
    <source>
        <dbReference type="Proteomes" id="UP001230268"/>
    </source>
</evidence>
<name>A0AAD8PGA8_BABGI</name>
<feature type="domain" description="U4/U6.U5 small nuclear ribonucleoprotein 27kDa protein" evidence="9">
    <location>
        <begin position="180"/>
        <end position="235"/>
    </location>
</feature>
<proteinExistence type="inferred from homology"/>
<dbReference type="Pfam" id="PF08648">
    <property type="entry name" value="SNRNP27"/>
    <property type="match status" value="1"/>
</dbReference>
<accession>A0AAD8PGA8</accession>
<comment type="subunit">
    <text evidence="4">Part of a tri-snRNP complex.</text>
</comment>
<dbReference type="InterPro" id="IPR013957">
    <property type="entry name" value="SNRNP27"/>
</dbReference>
<evidence type="ECO:0000256" key="3">
    <source>
        <dbReference type="ARBA" id="ARBA00008218"/>
    </source>
</evidence>
<keyword evidence="7" id="KW-0539">Nucleus</keyword>
<evidence type="ECO:0000256" key="4">
    <source>
        <dbReference type="ARBA" id="ARBA00011825"/>
    </source>
</evidence>
<evidence type="ECO:0000256" key="7">
    <source>
        <dbReference type="ARBA" id="ARBA00023242"/>
    </source>
</evidence>
<comment type="function">
    <text evidence="1">May play a role in mRNA splicing.</text>
</comment>
<evidence type="ECO:0000313" key="10">
    <source>
        <dbReference type="EMBL" id="KAK1444960.1"/>
    </source>
</evidence>
<feature type="compositionally biased region" description="Basic and acidic residues" evidence="8">
    <location>
        <begin position="1"/>
        <end position="137"/>
    </location>
</feature>
<dbReference type="PANTHER" id="PTHR31077:SF1">
    <property type="entry name" value="U4_U6.U5 SMALL NUCLEAR RIBONUCLEOPROTEIN 27 KDA PROTEIN"/>
    <property type="match status" value="1"/>
</dbReference>
<comment type="caution">
    <text evidence="10">The sequence shown here is derived from an EMBL/GenBank/DDBJ whole genome shotgun (WGS) entry which is preliminary data.</text>
</comment>
<dbReference type="GO" id="GO:0006397">
    <property type="term" value="P:mRNA processing"/>
    <property type="evidence" value="ECO:0007669"/>
    <property type="project" value="UniProtKB-KW"/>
</dbReference>
<feature type="region of interest" description="Disordered" evidence="8">
    <location>
        <begin position="1"/>
        <end position="175"/>
    </location>
</feature>
<reference evidence="10" key="1">
    <citation type="submission" date="2023-08" db="EMBL/GenBank/DDBJ databases">
        <title>Draft sequence of the Babesia gibsoni genome.</title>
        <authorList>
            <person name="Yamagishi J.Y."/>
            <person name="Xuan X.X."/>
        </authorList>
    </citation>
    <scope>NUCLEOTIDE SEQUENCE</scope>
    <source>
        <strain evidence="10">Azabu</strain>
    </source>
</reference>
<comment type="similarity">
    <text evidence="3">Belongs to the SNUT3 family.</text>
</comment>
<evidence type="ECO:0000259" key="9">
    <source>
        <dbReference type="Pfam" id="PF08648"/>
    </source>
</evidence>